<feature type="domain" description="Zinc finger CHCC-type" evidence="12">
    <location>
        <begin position="86"/>
        <end position="121"/>
    </location>
</feature>
<dbReference type="Gene3D" id="2.60.260.40">
    <property type="entry name" value="q5lls5 like domains"/>
    <property type="match status" value="1"/>
</dbReference>
<evidence type="ECO:0000256" key="1">
    <source>
        <dbReference type="ARBA" id="ARBA00003195"/>
    </source>
</evidence>
<dbReference type="Proteomes" id="UP000292052">
    <property type="component" value="Unassembled WGS sequence"/>
</dbReference>
<dbReference type="GO" id="GO:0006120">
    <property type="term" value="P:mitochondrial electron transport, NADH to ubiquinone"/>
    <property type="evidence" value="ECO:0007669"/>
    <property type="project" value="InterPro"/>
</dbReference>
<evidence type="ECO:0000313" key="13">
    <source>
        <dbReference type="EMBL" id="RZC41606.1"/>
    </source>
</evidence>
<keyword evidence="8 11" id="KW-0249">Electron transport</keyword>
<evidence type="ECO:0000256" key="10">
    <source>
        <dbReference type="ARBA" id="ARBA00023136"/>
    </source>
</evidence>
<accession>A0A482W8Y9</accession>
<evidence type="ECO:0000256" key="7">
    <source>
        <dbReference type="ARBA" id="ARBA00022946"/>
    </source>
</evidence>
<dbReference type="PIRSF" id="PIRSF016564">
    <property type="entry name" value="CI-13KD-A"/>
    <property type="match status" value="1"/>
</dbReference>
<evidence type="ECO:0000256" key="9">
    <source>
        <dbReference type="ARBA" id="ARBA00023128"/>
    </source>
</evidence>
<evidence type="ECO:0000256" key="5">
    <source>
        <dbReference type="ARBA" id="ARBA00022660"/>
    </source>
</evidence>
<sequence length="127" mass="14283">MFKIIAKNITSSVARQQKYLLPNVTPATRKASDWVPKEKVTHTGQVGQWEVDDYRLARFVERPKHVNPNFAIDLIAEVPPKACTKRVVWCDGGGGPTGHPKVYINLDKPGEHACGYCGLRFYLDHSH</sequence>
<evidence type="ECO:0000259" key="12">
    <source>
        <dbReference type="Pfam" id="PF10276"/>
    </source>
</evidence>
<dbReference type="InterPro" id="IPR019401">
    <property type="entry name" value="Znf_CHCC"/>
</dbReference>
<evidence type="ECO:0000256" key="4">
    <source>
        <dbReference type="ARBA" id="ARBA00022448"/>
    </source>
</evidence>
<keyword evidence="5 11" id="KW-0679">Respiratory chain</keyword>
<name>A0A482W8Y9_ASBVE</name>
<reference evidence="13 14" key="1">
    <citation type="submission" date="2017-03" db="EMBL/GenBank/DDBJ databases">
        <title>Genome of the blue death feigning beetle - Asbolus verrucosus.</title>
        <authorList>
            <person name="Rider S.D."/>
        </authorList>
    </citation>
    <scope>NUCLEOTIDE SEQUENCE [LARGE SCALE GENOMIC DNA]</scope>
    <source>
        <strain evidence="13">Butters</strain>
        <tissue evidence="13">Head and leg muscle</tissue>
    </source>
</reference>
<evidence type="ECO:0000256" key="8">
    <source>
        <dbReference type="ARBA" id="ARBA00022982"/>
    </source>
</evidence>
<dbReference type="OrthoDB" id="307899at2759"/>
<keyword evidence="9 11" id="KW-0496">Mitochondrion</keyword>
<gene>
    <name evidence="13" type="ORF">BDFB_004331</name>
</gene>
<keyword evidence="4 11" id="KW-0813">Transport</keyword>
<organism evidence="13 14">
    <name type="scientific">Asbolus verrucosus</name>
    <name type="common">Desert ironclad beetle</name>
    <dbReference type="NCBI Taxonomy" id="1661398"/>
    <lineage>
        <taxon>Eukaryota</taxon>
        <taxon>Metazoa</taxon>
        <taxon>Ecdysozoa</taxon>
        <taxon>Arthropoda</taxon>
        <taxon>Hexapoda</taxon>
        <taxon>Insecta</taxon>
        <taxon>Pterygota</taxon>
        <taxon>Neoptera</taxon>
        <taxon>Endopterygota</taxon>
        <taxon>Coleoptera</taxon>
        <taxon>Polyphaga</taxon>
        <taxon>Cucujiformia</taxon>
        <taxon>Tenebrionidae</taxon>
        <taxon>Pimeliinae</taxon>
        <taxon>Asbolus</taxon>
    </lineage>
</organism>
<dbReference type="FunFam" id="2.60.260.40:FF:000003">
    <property type="entry name" value="NADH dehydrogenase [ubiquinone] iron-sulfur protein 6, mitochondrial"/>
    <property type="match status" value="1"/>
</dbReference>
<dbReference type="InterPro" id="IPR016668">
    <property type="entry name" value="NDUFS6"/>
</dbReference>
<dbReference type="PANTHER" id="PTHR13156">
    <property type="entry name" value="NADH-UBIQUINONE OXIDOREDUCTASE 13 KD-A SUBUNIT"/>
    <property type="match status" value="1"/>
</dbReference>
<keyword evidence="14" id="KW-1185">Reference proteome</keyword>
<evidence type="ECO:0000256" key="2">
    <source>
        <dbReference type="ARBA" id="ARBA00004443"/>
    </source>
</evidence>
<comment type="caution">
    <text evidence="13">The sequence shown here is derived from an EMBL/GenBank/DDBJ whole genome shotgun (WGS) entry which is preliminary data.</text>
</comment>
<dbReference type="Pfam" id="PF10276">
    <property type="entry name" value="zf-CHCC"/>
    <property type="match status" value="1"/>
</dbReference>
<comment type="similarity">
    <text evidence="3 11">Belongs to the complex I NDUFS6 subunit family.</text>
</comment>
<dbReference type="AlphaFoldDB" id="A0A482W8Y9"/>
<evidence type="ECO:0000256" key="6">
    <source>
        <dbReference type="ARBA" id="ARBA00022792"/>
    </source>
</evidence>
<protein>
    <recommendedName>
        <fullName evidence="11">NADH dehydrogenase [ubiquinone] iron-sulfur protein 6, mitochondrial</fullName>
    </recommendedName>
</protein>
<evidence type="ECO:0000256" key="11">
    <source>
        <dbReference type="PIRNR" id="PIRNR016564"/>
    </source>
</evidence>
<proteinExistence type="inferred from homology"/>
<comment type="function">
    <text evidence="1 11">Accessory subunit of the mitochondrial membrane respiratory chain NADH dehydrogenase (Complex I), that is believed not to be involved in catalysis. Complex I functions in the transfer of electrons from NADH to the respiratory chain. The immediate electron acceptor for the enzyme is believed to be ubiquinone.</text>
</comment>
<dbReference type="STRING" id="1661398.A0A482W8Y9"/>
<evidence type="ECO:0000313" key="14">
    <source>
        <dbReference type="Proteomes" id="UP000292052"/>
    </source>
</evidence>
<comment type="subcellular location">
    <subcellularLocation>
        <location evidence="2">Mitochondrion inner membrane</location>
        <topology evidence="2">Peripheral membrane protein</topology>
        <orientation evidence="2">Matrix side</orientation>
    </subcellularLocation>
</comment>
<keyword evidence="10 11" id="KW-0472">Membrane</keyword>
<evidence type="ECO:0000256" key="3">
    <source>
        <dbReference type="ARBA" id="ARBA00007291"/>
    </source>
</evidence>
<keyword evidence="7" id="KW-0809">Transit peptide</keyword>
<dbReference type="PANTHER" id="PTHR13156:SF0">
    <property type="entry name" value="NADH DEHYDROGENASE [UBIQUINONE] IRON-SULFUR PROTEIN 6, MITOCHONDRIAL"/>
    <property type="match status" value="1"/>
</dbReference>
<dbReference type="EMBL" id="QDEB01015842">
    <property type="protein sequence ID" value="RZC41606.1"/>
    <property type="molecule type" value="Genomic_DNA"/>
</dbReference>
<keyword evidence="6 11" id="KW-0999">Mitochondrion inner membrane</keyword>
<keyword evidence="13" id="KW-0830">Ubiquinone</keyword>
<dbReference type="GO" id="GO:0005743">
    <property type="term" value="C:mitochondrial inner membrane"/>
    <property type="evidence" value="ECO:0007669"/>
    <property type="project" value="UniProtKB-SubCell"/>
</dbReference>